<dbReference type="InterPro" id="IPR036388">
    <property type="entry name" value="WH-like_DNA-bd_sf"/>
</dbReference>
<protein>
    <recommendedName>
        <fullName evidence="5">HTH luxR-type domain-containing protein</fullName>
    </recommendedName>
</protein>
<gene>
    <name evidence="6" type="ORF">C1850_05580</name>
</gene>
<feature type="transmembrane region" description="Helical" evidence="4">
    <location>
        <begin position="74"/>
        <end position="93"/>
    </location>
</feature>
<comment type="caution">
    <text evidence="6">The sequence shown here is derived from an EMBL/GenBank/DDBJ whole genome shotgun (WGS) entry which is preliminary data.</text>
</comment>
<dbReference type="SMART" id="SM00421">
    <property type="entry name" value="HTH_LUXR"/>
    <property type="match status" value="1"/>
</dbReference>
<dbReference type="SUPFAM" id="SSF46894">
    <property type="entry name" value="C-terminal effector domain of the bipartite response regulators"/>
    <property type="match status" value="1"/>
</dbReference>
<dbReference type="PANTHER" id="PTHR44688:SF16">
    <property type="entry name" value="DNA-BINDING TRANSCRIPTIONAL ACTIVATOR DEVR_DOSR"/>
    <property type="match status" value="1"/>
</dbReference>
<keyword evidence="2" id="KW-0238">DNA-binding</keyword>
<feature type="transmembrane region" description="Helical" evidence="4">
    <location>
        <begin position="415"/>
        <end position="433"/>
    </location>
</feature>
<proteinExistence type="predicted"/>
<evidence type="ECO:0000256" key="3">
    <source>
        <dbReference type="ARBA" id="ARBA00023163"/>
    </source>
</evidence>
<keyword evidence="4" id="KW-0472">Membrane</keyword>
<feature type="transmembrane region" description="Helical" evidence="4">
    <location>
        <begin position="162"/>
        <end position="181"/>
    </location>
</feature>
<dbReference type="GO" id="GO:0006355">
    <property type="term" value="P:regulation of DNA-templated transcription"/>
    <property type="evidence" value="ECO:0007669"/>
    <property type="project" value="InterPro"/>
</dbReference>
<evidence type="ECO:0000259" key="5">
    <source>
        <dbReference type="PROSITE" id="PS50043"/>
    </source>
</evidence>
<dbReference type="PANTHER" id="PTHR44688">
    <property type="entry name" value="DNA-BINDING TRANSCRIPTIONAL ACTIVATOR DEVR_DOSR"/>
    <property type="match status" value="1"/>
</dbReference>
<feature type="transmembrane region" description="Helical" evidence="4">
    <location>
        <begin position="327"/>
        <end position="346"/>
    </location>
</feature>
<dbReference type="CDD" id="cd06170">
    <property type="entry name" value="LuxR_C_like"/>
    <property type="match status" value="1"/>
</dbReference>
<keyword evidence="4" id="KW-0812">Transmembrane</keyword>
<dbReference type="InterPro" id="IPR016032">
    <property type="entry name" value="Sig_transdc_resp-reg_C-effctor"/>
</dbReference>
<dbReference type="Gene3D" id="1.10.10.10">
    <property type="entry name" value="Winged helix-like DNA-binding domain superfamily/Winged helix DNA-binding domain"/>
    <property type="match status" value="1"/>
</dbReference>
<evidence type="ECO:0000313" key="7">
    <source>
        <dbReference type="Proteomes" id="UP000253805"/>
    </source>
</evidence>
<feature type="transmembrane region" description="Helical" evidence="4">
    <location>
        <begin position="297"/>
        <end position="315"/>
    </location>
</feature>
<keyword evidence="1" id="KW-0805">Transcription regulation</keyword>
<keyword evidence="3" id="KW-0804">Transcription</keyword>
<organism evidence="6 7">
    <name type="scientific">Adlercreutzia equolifaciens subsp. celatus</name>
    <dbReference type="NCBI Taxonomy" id="394340"/>
    <lineage>
        <taxon>Bacteria</taxon>
        <taxon>Bacillati</taxon>
        <taxon>Actinomycetota</taxon>
        <taxon>Coriobacteriia</taxon>
        <taxon>Eggerthellales</taxon>
        <taxon>Eggerthellaceae</taxon>
        <taxon>Adlercreutzia</taxon>
    </lineage>
</organism>
<reference evidence="6 7" key="1">
    <citation type="journal article" date="2018" name="Elife">
        <title>Discovery and characterization of a prevalent human gut bacterial enzyme sufficient for the inactivation of a family of plant toxins.</title>
        <authorList>
            <person name="Koppel N."/>
            <person name="Bisanz J.E."/>
            <person name="Pandelia M.E."/>
            <person name="Turnbaugh P.J."/>
            <person name="Balskus E.P."/>
        </authorList>
    </citation>
    <scope>NUCLEOTIDE SEQUENCE [LARGE SCALE GENOMIC DNA]</scope>
    <source>
        <strain evidence="6 7">OB21 GAM 11</strain>
    </source>
</reference>
<dbReference type="GO" id="GO:0003677">
    <property type="term" value="F:DNA binding"/>
    <property type="evidence" value="ECO:0007669"/>
    <property type="project" value="UniProtKB-KW"/>
</dbReference>
<sequence length="528" mass="55604">MECGCDDMRGSGRESMGKAITKDSVFDSMRRVEAALKLRYMGIGFVWAWLYCTYATSAVFPYRSGQSINSDESWLLSAVAVVLGFLVGGLLLSRRPLGGHCLRRFSIAAALLLAAGTIVSALGAFALGLAWLGGAMTGVGYALLSLLWARALMVLDVEELEAVVPLSSLVIVPCVVVYPLLEGVVGVVATASLPLMSGVLLLLCLREGAKRCGVEEAASGVGGMSPYLKEAEASGAASASSGAGASLSRRFGIAESWGFYLGRVAVVLVVLYLAIGWQAALADVRDSMHALIDLDVSMLISSLASVALGIAIVFFSRRVSFTGLFRWAVPCVIITLVLHGSSGLWAGFVSNAIGDTLDSLIQVLVYLFAITLAKQGKAPVALGVGLLNGSVQLGVLFGNLAGSACAGPAAASSEVAFLSALICLVALVGIVAPQREPIEVRPMAEAGSDALEHSLMVGCEVLQERFGLSDRETEIAFLLARGYNRPYIREKLFISKNTVATHIRHIYGKLGIHSKEELIDLVTEAARK</sequence>
<dbReference type="PROSITE" id="PS50043">
    <property type="entry name" value="HTH_LUXR_2"/>
    <property type="match status" value="1"/>
</dbReference>
<feature type="transmembrane region" description="Helical" evidence="4">
    <location>
        <begin position="38"/>
        <end position="62"/>
    </location>
</feature>
<dbReference type="PRINTS" id="PR00038">
    <property type="entry name" value="HTHLUXR"/>
</dbReference>
<dbReference type="EMBL" id="PPUT01000011">
    <property type="protein sequence ID" value="RDC44863.1"/>
    <property type="molecule type" value="Genomic_DNA"/>
</dbReference>
<feature type="transmembrane region" description="Helical" evidence="4">
    <location>
        <begin position="138"/>
        <end position="155"/>
    </location>
</feature>
<feature type="transmembrane region" description="Helical" evidence="4">
    <location>
        <begin position="105"/>
        <end position="132"/>
    </location>
</feature>
<accession>A0A369P1N6</accession>
<dbReference type="AlphaFoldDB" id="A0A369P1N6"/>
<feature type="transmembrane region" description="Helical" evidence="4">
    <location>
        <begin position="187"/>
        <end position="205"/>
    </location>
</feature>
<feature type="domain" description="HTH luxR-type" evidence="5">
    <location>
        <begin position="461"/>
        <end position="528"/>
    </location>
</feature>
<dbReference type="InterPro" id="IPR000792">
    <property type="entry name" value="Tscrpt_reg_LuxR_C"/>
</dbReference>
<evidence type="ECO:0000256" key="1">
    <source>
        <dbReference type="ARBA" id="ARBA00023015"/>
    </source>
</evidence>
<dbReference type="Pfam" id="PF00196">
    <property type="entry name" value="GerE"/>
    <property type="match status" value="1"/>
</dbReference>
<dbReference type="Proteomes" id="UP000253805">
    <property type="component" value="Unassembled WGS sequence"/>
</dbReference>
<evidence type="ECO:0000313" key="6">
    <source>
        <dbReference type="EMBL" id="RDC44863.1"/>
    </source>
</evidence>
<evidence type="ECO:0000256" key="2">
    <source>
        <dbReference type="ARBA" id="ARBA00023125"/>
    </source>
</evidence>
<keyword evidence="4" id="KW-1133">Transmembrane helix</keyword>
<evidence type="ECO:0000256" key="4">
    <source>
        <dbReference type="SAM" id="Phobius"/>
    </source>
</evidence>
<feature type="transmembrane region" description="Helical" evidence="4">
    <location>
        <begin position="257"/>
        <end position="277"/>
    </location>
</feature>
<feature type="transmembrane region" description="Helical" evidence="4">
    <location>
        <begin position="380"/>
        <end position="403"/>
    </location>
</feature>
<name>A0A369P1N6_9ACTN</name>